<dbReference type="Pfam" id="PF07714">
    <property type="entry name" value="PK_Tyr_Ser-Thr"/>
    <property type="match status" value="1"/>
</dbReference>
<keyword evidence="5" id="KW-1185">Reference proteome</keyword>
<dbReference type="GO" id="GO:0005524">
    <property type="term" value="F:ATP binding"/>
    <property type="evidence" value="ECO:0007669"/>
    <property type="project" value="UniProtKB-KW"/>
</dbReference>
<dbReference type="InterPro" id="IPR000719">
    <property type="entry name" value="Prot_kinase_dom"/>
</dbReference>
<evidence type="ECO:0000256" key="2">
    <source>
        <dbReference type="ARBA" id="ARBA00022840"/>
    </source>
</evidence>
<dbReference type="PROSITE" id="PS50011">
    <property type="entry name" value="PROTEIN_KINASE_DOM"/>
    <property type="match status" value="1"/>
</dbReference>
<accession>A0AA88AS55</accession>
<dbReference type="EMBL" id="BTGU01000021">
    <property type="protein sequence ID" value="GMN45936.1"/>
    <property type="molecule type" value="Genomic_DNA"/>
</dbReference>
<dbReference type="Gene3D" id="3.30.200.20">
    <property type="entry name" value="Phosphorylase Kinase, domain 1"/>
    <property type="match status" value="1"/>
</dbReference>
<sequence>MRRKAEFFIQNGGKLLEPLYWGAVDNVLFDLEELEKATDGFKTDRVLDPEGQGTVYKGMLGDGNNVTVEESEIVDESKVEEFIKEVVNRLKVDHKNVVKLLGTCLEKKRPLLVYEYVPNGTLHHYIYDEQEEFPLTWEIRLRIATEIAEALSHLHSLDMLSTYHRDITSKNILLDGKYRAKLADIGTSRTVATDDVATDDDTDLTTAVQGTFDLADTGTSRSIATDDQTDLT</sequence>
<dbReference type="InterPro" id="IPR045274">
    <property type="entry name" value="WAK-like"/>
</dbReference>
<evidence type="ECO:0000313" key="5">
    <source>
        <dbReference type="Proteomes" id="UP001187192"/>
    </source>
</evidence>
<evidence type="ECO:0000256" key="1">
    <source>
        <dbReference type="ARBA" id="ARBA00022741"/>
    </source>
</evidence>
<dbReference type="Proteomes" id="UP001187192">
    <property type="component" value="Unassembled WGS sequence"/>
</dbReference>
<dbReference type="SUPFAM" id="SSF56112">
    <property type="entry name" value="Protein kinase-like (PK-like)"/>
    <property type="match status" value="1"/>
</dbReference>
<reference evidence="4" key="1">
    <citation type="submission" date="2023-07" db="EMBL/GenBank/DDBJ databases">
        <title>draft genome sequence of fig (Ficus carica).</title>
        <authorList>
            <person name="Takahashi T."/>
            <person name="Nishimura K."/>
        </authorList>
    </citation>
    <scope>NUCLEOTIDE SEQUENCE</scope>
</reference>
<keyword evidence="1" id="KW-0547">Nucleotide-binding</keyword>
<evidence type="ECO:0000313" key="4">
    <source>
        <dbReference type="EMBL" id="GMN45936.1"/>
    </source>
</evidence>
<dbReference type="PANTHER" id="PTHR27005">
    <property type="entry name" value="WALL-ASSOCIATED RECEPTOR KINASE-LIKE 21"/>
    <property type="match status" value="1"/>
</dbReference>
<protein>
    <recommendedName>
        <fullName evidence="3">Protein kinase domain-containing protein</fullName>
    </recommendedName>
</protein>
<dbReference type="GO" id="GO:0007166">
    <property type="term" value="P:cell surface receptor signaling pathway"/>
    <property type="evidence" value="ECO:0007669"/>
    <property type="project" value="InterPro"/>
</dbReference>
<proteinExistence type="predicted"/>
<name>A0AA88AS55_FICCA</name>
<dbReference type="InterPro" id="IPR001245">
    <property type="entry name" value="Ser-Thr/Tyr_kinase_cat_dom"/>
</dbReference>
<dbReference type="GO" id="GO:0005886">
    <property type="term" value="C:plasma membrane"/>
    <property type="evidence" value="ECO:0007669"/>
    <property type="project" value="TreeGrafter"/>
</dbReference>
<organism evidence="4 5">
    <name type="scientific">Ficus carica</name>
    <name type="common">Common fig</name>
    <dbReference type="NCBI Taxonomy" id="3494"/>
    <lineage>
        <taxon>Eukaryota</taxon>
        <taxon>Viridiplantae</taxon>
        <taxon>Streptophyta</taxon>
        <taxon>Embryophyta</taxon>
        <taxon>Tracheophyta</taxon>
        <taxon>Spermatophyta</taxon>
        <taxon>Magnoliopsida</taxon>
        <taxon>eudicotyledons</taxon>
        <taxon>Gunneridae</taxon>
        <taxon>Pentapetalae</taxon>
        <taxon>rosids</taxon>
        <taxon>fabids</taxon>
        <taxon>Rosales</taxon>
        <taxon>Moraceae</taxon>
        <taxon>Ficeae</taxon>
        <taxon>Ficus</taxon>
    </lineage>
</organism>
<dbReference type="InterPro" id="IPR011009">
    <property type="entry name" value="Kinase-like_dom_sf"/>
</dbReference>
<feature type="non-terminal residue" evidence="4">
    <location>
        <position position="232"/>
    </location>
</feature>
<dbReference type="AlphaFoldDB" id="A0AA88AS55"/>
<dbReference type="Gene3D" id="1.10.510.10">
    <property type="entry name" value="Transferase(Phosphotransferase) domain 1"/>
    <property type="match status" value="1"/>
</dbReference>
<evidence type="ECO:0000259" key="3">
    <source>
        <dbReference type="PROSITE" id="PS50011"/>
    </source>
</evidence>
<comment type="caution">
    <text evidence="4">The sequence shown here is derived from an EMBL/GenBank/DDBJ whole genome shotgun (WGS) entry which is preliminary data.</text>
</comment>
<dbReference type="GO" id="GO:0004674">
    <property type="term" value="F:protein serine/threonine kinase activity"/>
    <property type="evidence" value="ECO:0007669"/>
    <property type="project" value="TreeGrafter"/>
</dbReference>
<dbReference type="PANTHER" id="PTHR27005:SF526">
    <property type="entry name" value="WALL ASSOCIATED KINASE-LIKE PROTEIN"/>
    <property type="match status" value="1"/>
</dbReference>
<keyword evidence="2" id="KW-0067">ATP-binding</keyword>
<feature type="domain" description="Protein kinase" evidence="3">
    <location>
        <begin position="41"/>
        <end position="232"/>
    </location>
</feature>
<gene>
    <name evidence="4" type="ORF">TIFTF001_015121</name>
</gene>